<dbReference type="AlphaFoldDB" id="A0AA38R6F8"/>
<dbReference type="PANTHER" id="PTHR34002:SF9">
    <property type="entry name" value="XYLOGLUCAN-SPECIFIC ENDO-BETA-1,4-GLUCANASE A"/>
    <property type="match status" value="1"/>
</dbReference>
<dbReference type="Pfam" id="PF01670">
    <property type="entry name" value="Glyco_hydro_12"/>
    <property type="match status" value="1"/>
</dbReference>
<keyword evidence="2" id="KW-0326">Glycosidase</keyword>
<accession>A0AA38R6F8</accession>
<dbReference type="InterPro" id="IPR013319">
    <property type="entry name" value="GH11/12"/>
</dbReference>
<dbReference type="InterPro" id="IPR013320">
    <property type="entry name" value="ConA-like_dom_sf"/>
</dbReference>
<dbReference type="SUPFAM" id="SSF49899">
    <property type="entry name" value="Concanavalin A-like lectins/glucanases"/>
    <property type="match status" value="1"/>
</dbReference>
<dbReference type="GO" id="GO:0008810">
    <property type="term" value="F:cellulase activity"/>
    <property type="evidence" value="ECO:0007669"/>
    <property type="project" value="InterPro"/>
</dbReference>
<name>A0AA38R6F8_9PEZI</name>
<dbReference type="PANTHER" id="PTHR34002">
    <property type="entry name" value="BLR1656 PROTEIN"/>
    <property type="match status" value="1"/>
</dbReference>
<protein>
    <submittedName>
        <fullName evidence="4">Uncharacterized protein</fullName>
    </submittedName>
</protein>
<keyword evidence="2" id="KW-0624">Polysaccharide degradation</keyword>
<keyword evidence="2" id="KW-0378">Hydrolase</keyword>
<organism evidence="4 5">
    <name type="scientific">Pleurostoma richardsiae</name>
    <dbReference type="NCBI Taxonomy" id="41990"/>
    <lineage>
        <taxon>Eukaryota</taxon>
        <taxon>Fungi</taxon>
        <taxon>Dikarya</taxon>
        <taxon>Ascomycota</taxon>
        <taxon>Pezizomycotina</taxon>
        <taxon>Sordariomycetes</taxon>
        <taxon>Sordariomycetidae</taxon>
        <taxon>Calosphaeriales</taxon>
        <taxon>Pleurostomataceae</taxon>
        <taxon>Pleurostoma</taxon>
    </lineage>
</organism>
<comment type="caution">
    <text evidence="4">The sequence shown here is derived from an EMBL/GenBank/DDBJ whole genome shotgun (WGS) entry which is preliminary data.</text>
</comment>
<evidence type="ECO:0000313" key="5">
    <source>
        <dbReference type="Proteomes" id="UP001174694"/>
    </source>
</evidence>
<keyword evidence="2" id="KW-0119">Carbohydrate metabolism</keyword>
<sequence>MKPSTITLACLAGLATAAPIQLPAKAQALADAIQRAIEAIEQAIQAHGHGSTTVTTASSKSTSTLSSTMLKVSSILSTSSIIPTTSSLTTSNRVPAFTSITVSTTPMASSLSSASVTIAPSSSVIASFNTVVTSSAVSPSDTIAASSSVAASSAAAASSVAPAASTGLATAANRAVLDTSGSKTMTGTGGVAYVGKYAVYQNLWGASTGNGSQATTADGMAGSELVWHTSWSWAGNASSVKSYANAEVDFTPRQLSDLAGVPTTWSWAYAGDGLVANVAYDMFTGASAGGGEQYEVMVWLDAVGGAYPISTSKSVVATATIGGAAYDLYQGAHSGNTVYTFVAQSTMQDYSTDLLDFLTYLVDNQGLPSSQYLLSVGAGTEAFIGSNAVFTTSAYTCSVE</sequence>
<evidence type="ECO:0000313" key="4">
    <source>
        <dbReference type="EMBL" id="KAJ9138673.1"/>
    </source>
</evidence>
<keyword evidence="5" id="KW-1185">Reference proteome</keyword>
<proteinExistence type="inferred from homology"/>
<dbReference type="Proteomes" id="UP001174694">
    <property type="component" value="Unassembled WGS sequence"/>
</dbReference>
<dbReference type="GO" id="GO:0000272">
    <property type="term" value="P:polysaccharide catabolic process"/>
    <property type="evidence" value="ECO:0007669"/>
    <property type="project" value="UniProtKB-KW"/>
</dbReference>
<comment type="similarity">
    <text evidence="1 2">Belongs to the glycosyl hydrolase 12 (cellulase H) family.</text>
</comment>
<dbReference type="InterPro" id="IPR002594">
    <property type="entry name" value="GH12"/>
</dbReference>
<keyword evidence="3" id="KW-0732">Signal</keyword>
<feature type="signal peptide" evidence="3">
    <location>
        <begin position="1"/>
        <end position="17"/>
    </location>
</feature>
<dbReference type="EMBL" id="JANBVO010000029">
    <property type="protein sequence ID" value="KAJ9138673.1"/>
    <property type="molecule type" value="Genomic_DNA"/>
</dbReference>
<gene>
    <name evidence="4" type="ORF">NKR23_g8316</name>
</gene>
<evidence type="ECO:0000256" key="3">
    <source>
        <dbReference type="SAM" id="SignalP"/>
    </source>
</evidence>
<feature type="chain" id="PRO_5041274970" evidence="3">
    <location>
        <begin position="18"/>
        <end position="400"/>
    </location>
</feature>
<evidence type="ECO:0000256" key="1">
    <source>
        <dbReference type="ARBA" id="ARBA00005519"/>
    </source>
</evidence>
<dbReference type="Gene3D" id="2.60.120.180">
    <property type="match status" value="1"/>
</dbReference>
<evidence type="ECO:0000256" key="2">
    <source>
        <dbReference type="RuleBase" id="RU361163"/>
    </source>
</evidence>
<reference evidence="4" key="1">
    <citation type="submission" date="2022-07" db="EMBL/GenBank/DDBJ databases">
        <title>Fungi with potential for degradation of polypropylene.</title>
        <authorList>
            <person name="Gostincar C."/>
        </authorList>
    </citation>
    <scope>NUCLEOTIDE SEQUENCE</scope>
    <source>
        <strain evidence="4">EXF-13308</strain>
    </source>
</reference>